<evidence type="ECO:0000313" key="4">
    <source>
        <dbReference type="EMBL" id="MDN3708722.1"/>
    </source>
</evidence>
<evidence type="ECO:0000313" key="5">
    <source>
        <dbReference type="Proteomes" id="UP001242368"/>
    </source>
</evidence>
<dbReference type="PROSITE" id="PS51257">
    <property type="entry name" value="PROKAR_LIPOPROTEIN"/>
    <property type="match status" value="1"/>
</dbReference>
<gene>
    <name evidence="4" type="ORF">QW060_16590</name>
</gene>
<feature type="domain" description="DUF5689" evidence="3">
    <location>
        <begin position="43"/>
        <end position="266"/>
    </location>
</feature>
<keyword evidence="5" id="KW-1185">Reference proteome</keyword>
<proteinExistence type="predicted"/>
<sequence length="464" mass="50386">MKARFLKAVLLLSLSAVITTSCASDDDFSIPNVDCVDPNITVTKTVQEIYAMATTTAVQYTEDDVIEAIVVSSDKGGNFYKKMYLNSVDGEKGFSVAINQAKLFSDYQPGRKVYIKLKNLYIQIRSNTLEIGALYNGNVGQIATLEYKSHVLRSCTTKPESELVHTLNLNEAINDAYLGKLVELQNVQFTDSSLGQNYYNAANVVGSETNHYITNSESEAIKLIFRTGQYAEYAGLPVSEKSGKIRGVLTKFNNDYQFVARYTSDIQLTETRIGGSPEGPGEPEQPEQPEQPGENAAPLFPGFNFEDFAAFTGSLNSFGLQAYATQSAGTGIDNSTSLRINTTGAAGNDYVFTTLYNSAIPANATKIQFYVKGTAAKGISLNVYKQGTGYFAFNLGDLTTSATFSVAENNQYAGSVNTNGQWVLVTLDISSLTGLQSTVGGNFFALKIGKEAAYDVHFDNFTIE</sequence>
<organism evidence="4 5">
    <name type="scientific">Paenimyroides ceti</name>
    <dbReference type="NCBI Taxonomy" id="395087"/>
    <lineage>
        <taxon>Bacteria</taxon>
        <taxon>Pseudomonadati</taxon>
        <taxon>Bacteroidota</taxon>
        <taxon>Flavobacteriia</taxon>
        <taxon>Flavobacteriales</taxon>
        <taxon>Flavobacteriaceae</taxon>
        <taxon>Paenimyroides</taxon>
    </lineage>
</organism>
<dbReference type="RefSeq" id="WP_290364574.1">
    <property type="nucleotide sequence ID" value="NZ_JAUFQU010000001.1"/>
</dbReference>
<dbReference type="InterPro" id="IPR043744">
    <property type="entry name" value="DUF5689"/>
</dbReference>
<keyword evidence="2" id="KW-0732">Signal</keyword>
<evidence type="ECO:0000259" key="3">
    <source>
        <dbReference type="Pfam" id="PF18942"/>
    </source>
</evidence>
<dbReference type="Proteomes" id="UP001242368">
    <property type="component" value="Unassembled WGS sequence"/>
</dbReference>
<evidence type="ECO:0000256" key="1">
    <source>
        <dbReference type="SAM" id="MobiDB-lite"/>
    </source>
</evidence>
<comment type="caution">
    <text evidence="4">The sequence shown here is derived from an EMBL/GenBank/DDBJ whole genome shotgun (WGS) entry which is preliminary data.</text>
</comment>
<evidence type="ECO:0000256" key="2">
    <source>
        <dbReference type="SAM" id="SignalP"/>
    </source>
</evidence>
<accession>A0ABT8CW15</accession>
<feature type="region of interest" description="Disordered" evidence="1">
    <location>
        <begin position="271"/>
        <end position="297"/>
    </location>
</feature>
<dbReference type="EMBL" id="JAUFQU010000001">
    <property type="protein sequence ID" value="MDN3708722.1"/>
    <property type="molecule type" value="Genomic_DNA"/>
</dbReference>
<dbReference type="Pfam" id="PF18942">
    <property type="entry name" value="DUF5689"/>
    <property type="match status" value="1"/>
</dbReference>
<feature type="chain" id="PRO_5046037751" evidence="2">
    <location>
        <begin position="24"/>
        <end position="464"/>
    </location>
</feature>
<protein>
    <submittedName>
        <fullName evidence="4">DUF5689 domain-containing protein</fullName>
    </submittedName>
</protein>
<feature type="signal peptide" evidence="2">
    <location>
        <begin position="1"/>
        <end position="23"/>
    </location>
</feature>
<reference evidence="5" key="1">
    <citation type="journal article" date="2019" name="Int. J. Syst. Evol. Microbiol.">
        <title>The Global Catalogue of Microorganisms (GCM) 10K type strain sequencing project: providing services to taxonomists for standard genome sequencing and annotation.</title>
        <authorList>
            <consortium name="The Broad Institute Genomics Platform"/>
            <consortium name="The Broad Institute Genome Sequencing Center for Infectious Disease"/>
            <person name="Wu L."/>
            <person name="Ma J."/>
        </authorList>
    </citation>
    <scope>NUCLEOTIDE SEQUENCE [LARGE SCALE GENOMIC DNA]</scope>
    <source>
        <strain evidence="5">CECT 7184</strain>
    </source>
</reference>
<name>A0ABT8CW15_9FLAO</name>